<sequence>MTTIYFVRHAHSTYTKEERERSLSEKGYLDAENVTRLLKDKHIDVVISSPYKRAIQTVQGIAHTYKLSILTEEDLRERLLSTEPVSNFNDAMQNVWEDWSFAYEGGESNDVAQRRAVICMQNILKQYEGKNIVIGTHGNIMVLLMNYFNSKYDLEFWKTLHMPDVYQLNFDKNRFISAERIEKTGHRLNIL</sequence>
<protein>
    <submittedName>
        <fullName evidence="2">Histidine phosphatase family protein</fullName>
    </submittedName>
</protein>
<dbReference type="GO" id="GO:0005737">
    <property type="term" value="C:cytoplasm"/>
    <property type="evidence" value="ECO:0007669"/>
    <property type="project" value="TreeGrafter"/>
</dbReference>
<dbReference type="InterPro" id="IPR013078">
    <property type="entry name" value="His_Pase_superF_clade-1"/>
</dbReference>
<name>A0A1W6WLE7_BACTU</name>
<evidence type="ECO:0000256" key="1">
    <source>
        <dbReference type="PIRSR" id="PIRSR613078-2"/>
    </source>
</evidence>
<dbReference type="CDD" id="cd07067">
    <property type="entry name" value="HP_PGM_like"/>
    <property type="match status" value="1"/>
</dbReference>
<dbReference type="PANTHER" id="PTHR48100">
    <property type="entry name" value="BROAD-SPECIFICITY PHOSPHATASE YOR283W-RELATED"/>
    <property type="match status" value="1"/>
</dbReference>
<dbReference type="Gene3D" id="3.40.50.1240">
    <property type="entry name" value="Phosphoglycerate mutase-like"/>
    <property type="match status" value="1"/>
</dbReference>
<dbReference type="Pfam" id="PF00300">
    <property type="entry name" value="His_Phos_1"/>
    <property type="match status" value="1"/>
</dbReference>
<dbReference type="RefSeq" id="WP_000208301.1">
    <property type="nucleotide sequence ID" value="NZ_CP021061.1"/>
</dbReference>
<reference evidence="2 3" key="1">
    <citation type="submission" date="2017-04" db="EMBL/GenBank/DDBJ databases">
        <title>Complete Genome Sequence of Bacillus thuringiensis type Strain ATCC 10792.</title>
        <authorList>
            <person name="Oh D.-H."/>
            <person name="Park B.-J."/>
            <person name="Shuai W."/>
            <person name="Chelliah R."/>
        </authorList>
    </citation>
    <scope>NUCLEOTIDE SEQUENCE [LARGE SCALE GENOMIC DNA]</scope>
    <source>
        <strain evidence="2 3">ATCC 10792</strain>
    </source>
</reference>
<proteinExistence type="predicted"/>
<gene>
    <name evidence="2" type="ORF">CAB88_08155</name>
</gene>
<dbReference type="Proteomes" id="UP000194143">
    <property type="component" value="Chromosome"/>
</dbReference>
<evidence type="ECO:0000313" key="2">
    <source>
        <dbReference type="EMBL" id="ARP57069.1"/>
    </source>
</evidence>
<organism evidence="2 3">
    <name type="scientific">Bacillus thuringiensis</name>
    <dbReference type="NCBI Taxonomy" id="1428"/>
    <lineage>
        <taxon>Bacteria</taxon>
        <taxon>Bacillati</taxon>
        <taxon>Bacillota</taxon>
        <taxon>Bacilli</taxon>
        <taxon>Bacillales</taxon>
        <taxon>Bacillaceae</taxon>
        <taxon>Bacillus</taxon>
        <taxon>Bacillus cereus group</taxon>
    </lineage>
</organism>
<accession>A0A1W6WLE7</accession>
<dbReference type="InterPro" id="IPR050275">
    <property type="entry name" value="PGM_Phosphatase"/>
</dbReference>
<dbReference type="SUPFAM" id="SSF53254">
    <property type="entry name" value="Phosphoglycerate mutase-like"/>
    <property type="match status" value="1"/>
</dbReference>
<evidence type="ECO:0000313" key="3">
    <source>
        <dbReference type="Proteomes" id="UP000194143"/>
    </source>
</evidence>
<dbReference type="AlphaFoldDB" id="A0A1W6WLE7"/>
<dbReference type="EMBL" id="CP021061">
    <property type="protein sequence ID" value="ARP57069.1"/>
    <property type="molecule type" value="Genomic_DNA"/>
</dbReference>
<dbReference type="PANTHER" id="PTHR48100:SF59">
    <property type="entry name" value="ADENOSYLCOBALAMIN_ALPHA-RIBAZOLE PHOSPHATASE"/>
    <property type="match status" value="1"/>
</dbReference>
<dbReference type="SMART" id="SM00855">
    <property type="entry name" value="PGAM"/>
    <property type="match status" value="1"/>
</dbReference>
<feature type="binding site" evidence="1">
    <location>
        <position position="53"/>
    </location>
    <ligand>
        <name>substrate</name>
    </ligand>
</feature>
<dbReference type="GO" id="GO:0016791">
    <property type="term" value="F:phosphatase activity"/>
    <property type="evidence" value="ECO:0007669"/>
    <property type="project" value="TreeGrafter"/>
</dbReference>
<keyword evidence="3" id="KW-1185">Reference proteome</keyword>
<dbReference type="SMR" id="A0A1W6WLE7"/>
<dbReference type="InterPro" id="IPR029033">
    <property type="entry name" value="His_PPase_superfam"/>
</dbReference>
<dbReference type="GeneID" id="67466175"/>